<proteinExistence type="predicted"/>
<comment type="caution">
    <text evidence="1">The sequence shown here is derived from an EMBL/GenBank/DDBJ whole genome shotgun (WGS) entry which is preliminary data.</text>
</comment>
<dbReference type="EMBL" id="DLUG01000044">
    <property type="protein sequence ID" value="DAB37084.1"/>
    <property type="molecule type" value="Genomic_DNA"/>
</dbReference>
<dbReference type="AlphaFoldDB" id="A0A2D3WH95"/>
<feature type="non-terminal residue" evidence="1">
    <location>
        <position position="103"/>
    </location>
</feature>
<organism evidence="1 2">
    <name type="scientific">Sulfurospirillum cavolei</name>
    <dbReference type="NCBI Taxonomy" id="366522"/>
    <lineage>
        <taxon>Bacteria</taxon>
        <taxon>Pseudomonadati</taxon>
        <taxon>Campylobacterota</taxon>
        <taxon>Epsilonproteobacteria</taxon>
        <taxon>Campylobacterales</taxon>
        <taxon>Sulfurospirillaceae</taxon>
        <taxon>Sulfurospirillum</taxon>
    </lineage>
</organism>
<reference evidence="1 2" key="1">
    <citation type="journal article" date="2017" name="Front. Microbiol.">
        <title>Comparative Genomic Analysis of the Class Epsilonproteobacteria and Proposed Reclassification to Epsilonbacteraeota (phyl. nov.).</title>
        <authorList>
            <person name="Waite D.W."/>
            <person name="Vanwonterghem I."/>
            <person name="Rinke C."/>
            <person name="Parks D.H."/>
            <person name="Zhang Y."/>
            <person name="Takai K."/>
            <person name="Sievert S.M."/>
            <person name="Simon J."/>
            <person name="Campbell B.J."/>
            <person name="Hanson T.E."/>
            <person name="Woyke T."/>
            <person name="Klotz M.G."/>
            <person name="Hugenholtz P."/>
        </authorList>
    </citation>
    <scope>NUCLEOTIDE SEQUENCE [LARGE SCALE GENOMIC DNA]</scope>
    <source>
        <strain evidence="1">UBA11420</strain>
    </source>
</reference>
<sequence>MEQEHILDAINIDKSELYMSDIQDIVKDKKKFEHFLEKNKDEFFSLILLTLTHKSFDEDEAKDLFEAILNHKQKLNDTLQRDVGISVATLDYLQNIQKILLFP</sequence>
<accession>A0A2D3WH95</accession>
<protein>
    <submittedName>
        <fullName evidence="1">Uncharacterized protein</fullName>
    </submittedName>
</protein>
<evidence type="ECO:0000313" key="1">
    <source>
        <dbReference type="EMBL" id="DAB37084.1"/>
    </source>
</evidence>
<name>A0A2D3WH95_9BACT</name>
<gene>
    <name evidence="1" type="ORF">CFH80_01375</name>
</gene>
<dbReference type="Proteomes" id="UP000231638">
    <property type="component" value="Unassembled WGS sequence"/>
</dbReference>
<evidence type="ECO:0000313" key="2">
    <source>
        <dbReference type="Proteomes" id="UP000231638"/>
    </source>
</evidence>